<keyword evidence="9" id="KW-1185">Reference proteome</keyword>
<keyword evidence="3 7" id="KW-0812">Transmembrane</keyword>
<proteinExistence type="inferred from homology"/>
<reference evidence="8 9" key="1">
    <citation type="journal article" date="2024" name="Nat. Commun.">
        <title>Phylogenomics reveals the evolutionary origins of lichenization in chlorophyte algae.</title>
        <authorList>
            <person name="Puginier C."/>
            <person name="Libourel C."/>
            <person name="Otte J."/>
            <person name="Skaloud P."/>
            <person name="Haon M."/>
            <person name="Grisel S."/>
            <person name="Petersen M."/>
            <person name="Berrin J.G."/>
            <person name="Delaux P.M."/>
            <person name="Dal Grande F."/>
            <person name="Keller J."/>
        </authorList>
    </citation>
    <scope>NUCLEOTIDE SEQUENCE [LARGE SCALE GENOMIC DNA]</scope>
    <source>
        <strain evidence="8 9">SAG 245.80</strain>
    </source>
</reference>
<dbReference type="Proteomes" id="UP001445335">
    <property type="component" value="Unassembled WGS sequence"/>
</dbReference>
<sequence length="197" mass="20759">MPPRPAGTDGSDHAYRMTIENRYKKQADTRKLMQRLAKLSSALVVLKLAWTVGLPLLKGGVNLLGENYALAGAAVAALLLYIIGSGATPLLRENAIALQAYVSLQLLVAVLAARDAGRLFFWAEVPHAELRAGPLLAQGLAGELKVPQNAALRFAWCLELGMALCVAIGAVAASKAGSRLLRIQAAAEPARQAKKGA</sequence>
<dbReference type="PANTHER" id="PTHR20955">
    <property type="entry name" value="PROTEIN JAGUNAL HOMOLOG 1"/>
    <property type="match status" value="1"/>
</dbReference>
<gene>
    <name evidence="8" type="ORF">WJX81_005733</name>
</gene>
<dbReference type="GO" id="GO:0007029">
    <property type="term" value="P:endoplasmic reticulum organization"/>
    <property type="evidence" value="ECO:0007669"/>
    <property type="project" value="InterPro"/>
</dbReference>
<name>A0AAW1RZL0_9CHLO</name>
<keyword evidence="6 7" id="KW-0472">Membrane</keyword>
<feature type="transmembrane region" description="Helical" evidence="7">
    <location>
        <begin position="95"/>
        <end position="113"/>
    </location>
</feature>
<evidence type="ECO:0000256" key="3">
    <source>
        <dbReference type="ARBA" id="ARBA00022692"/>
    </source>
</evidence>
<evidence type="ECO:0000256" key="4">
    <source>
        <dbReference type="ARBA" id="ARBA00022824"/>
    </source>
</evidence>
<feature type="transmembrane region" description="Helical" evidence="7">
    <location>
        <begin position="68"/>
        <end position="88"/>
    </location>
</feature>
<evidence type="ECO:0000256" key="1">
    <source>
        <dbReference type="ARBA" id="ARBA00004477"/>
    </source>
</evidence>
<dbReference type="PANTHER" id="PTHR20955:SF1">
    <property type="entry name" value="PROTEIN JAGUNAL HOMOLOG 1"/>
    <property type="match status" value="1"/>
</dbReference>
<evidence type="ECO:0000256" key="5">
    <source>
        <dbReference type="ARBA" id="ARBA00022989"/>
    </source>
</evidence>
<feature type="transmembrane region" description="Helical" evidence="7">
    <location>
        <begin position="36"/>
        <end position="56"/>
    </location>
</feature>
<comment type="caution">
    <text evidence="8">The sequence shown here is derived from an EMBL/GenBank/DDBJ whole genome shotgun (WGS) entry which is preliminary data.</text>
</comment>
<dbReference type="InterPro" id="IPR009787">
    <property type="entry name" value="Jagunal"/>
</dbReference>
<dbReference type="GO" id="GO:0016192">
    <property type="term" value="P:vesicle-mediated transport"/>
    <property type="evidence" value="ECO:0007669"/>
    <property type="project" value="TreeGrafter"/>
</dbReference>
<evidence type="ECO:0000256" key="2">
    <source>
        <dbReference type="ARBA" id="ARBA00008462"/>
    </source>
</evidence>
<evidence type="ECO:0000313" key="8">
    <source>
        <dbReference type="EMBL" id="KAK9839288.1"/>
    </source>
</evidence>
<evidence type="ECO:0000256" key="7">
    <source>
        <dbReference type="SAM" id="Phobius"/>
    </source>
</evidence>
<feature type="transmembrane region" description="Helical" evidence="7">
    <location>
        <begin position="150"/>
        <end position="173"/>
    </location>
</feature>
<comment type="subcellular location">
    <subcellularLocation>
        <location evidence="1">Endoplasmic reticulum membrane</location>
        <topology evidence="1">Multi-pass membrane protein</topology>
    </subcellularLocation>
</comment>
<accession>A0AAW1RZL0</accession>
<evidence type="ECO:0000313" key="9">
    <source>
        <dbReference type="Proteomes" id="UP001445335"/>
    </source>
</evidence>
<evidence type="ECO:0000256" key="6">
    <source>
        <dbReference type="ARBA" id="ARBA00023136"/>
    </source>
</evidence>
<dbReference type="AlphaFoldDB" id="A0AAW1RZL0"/>
<keyword evidence="4" id="KW-0256">Endoplasmic reticulum</keyword>
<comment type="similarity">
    <text evidence="2">Belongs to the jagunal family.</text>
</comment>
<keyword evidence="5 7" id="KW-1133">Transmembrane helix</keyword>
<dbReference type="GO" id="GO:0005789">
    <property type="term" value="C:endoplasmic reticulum membrane"/>
    <property type="evidence" value="ECO:0007669"/>
    <property type="project" value="UniProtKB-SubCell"/>
</dbReference>
<protein>
    <submittedName>
        <fullName evidence="8">Uncharacterized protein</fullName>
    </submittedName>
</protein>
<dbReference type="EMBL" id="JALJOU010000017">
    <property type="protein sequence ID" value="KAK9839288.1"/>
    <property type="molecule type" value="Genomic_DNA"/>
</dbReference>
<organism evidence="8 9">
    <name type="scientific">Elliptochloris bilobata</name>
    <dbReference type="NCBI Taxonomy" id="381761"/>
    <lineage>
        <taxon>Eukaryota</taxon>
        <taxon>Viridiplantae</taxon>
        <taxon>Chlorophyta</taxon>
        <taxon>core chlorophytes</taxon>
        <taxon>Trebouxiophyceae</taxon>
        <taxon>Trebouxiophyceae incertae sedis</taxon>
        <taxon>Elliptochloris clade</taxon>
        <taxon>Elliptochloris</taxon>
    </lineage>
</organism>